<accession>A0ABS5VHC1</accession>
<evidence type="ECO:0000256" key="6">
    <source>
        <dbReference type="PROSITE-ProRule" id="PRU01016"/>
    </source>
</evidence>
<name>A0ABS5VHC1_9MICO</name>
<dbReference type="Gene3D" id="3.40.50.150">
    <property type="entry name" value="Vaccinia Virus protein VP39"/>
    <property type="match status" value="1"/>
</dbReference>
<evidence type="ECO:0000256" key="1">
    <source>
        <dbReference type="ARBA" id="ARBA00011975"/>
    </source>
</evidence>
<dbReference type="Proteomes" id="UP001519641">
    <property type="component" value="Unassembled WGS sequence"/>
</dbReference>
<comment type="similarity">
    <text evidence="6 7">Belongs to the class I-like SAM-binding methyltransferase superfamily. C5-methyltransferase family.</text>
</comment>
<dbReference type="Gene3D" id="3.90.120.10">
    <property type="entry name" value="DNA Methylase, subunit A, domain 2"/>
    <property type="match status" value="1"/>
</dbReference>
<dbReference type="InterPro" id="IPR031303">
    <property type="entry name" value="C5_meth_CS"/>
</dbReference>
<dbReference type="SUPFAM" id="SSF53335">
    <property type="entry name" value="S-adenosyl-L-methionine-dependent methyltransferases"/>
    <property type="match status" value="1"/>
</dbReference>
<dbReference type="PROSITE" id="PS51679">
    <property type="entry name" value="SAM_MT_C5"/>
    <property type="match status" value="1"/>
</dbReference>
<evidence type="ECO:0000256" key="2">
    <source>
        <dbReference type="ARBA" id="ARBA00022603"/>
    </source>
</evidence>
<keyword evidence="3 6" id="KW-0808">Transferase</keyword>
<evidence type="ECO:0000256" key="7">
    <source>
        <dbReference type="RuleBase" id="RU000416"/>
    </source>
</evidence>
<dbReference type="PANTHER" id="PTHR10629:SF52">
    <property type="entry name" value="DNA (CYTOSINE-5)-METHYLTRANSFERASE 1"/>
    <property type="match status" value="1"/>
</dbReference>
<keyword evidence="5" id="KW-0680">Restriction system</keyword>
<gene>
    <name evidence="9" type="ORF">KK097_13860</name>
</gene>
<sequence>MAIDLFAGAGGLSLGFEMAGFDVVSAVEYDPVHAATHLYNFPLTDVLCRDVSRITGADLLESARRGWDRHNPDADDWDGAVDVIIGGPSCQGFSAMGKRDANDERNKLVGEFVRLVEEVRPRAFVMENVPGMLSAQYAEILSSALDRLRAAGYAIADHETPLDASKYGVPQRRKRVVLLGVLGAAERPTLPVATHERPVTVADAFAGLPALGGRGAADGELFELSAAQSDVYSSTTNEYLSTLTRGDHGYLAHPRPTNGRVLTGYRATEHKPESIARFLRVGEGKVEPISRAWRLDTTAPSRTLRAGTGRERGAFSASRPLHPTEPRVITVREAARLHSFPDWFRFHTTNWHGHRQIGNAVPPLLARAVGSAVMSALRIDPLAVRREAVPAGDDSLLALSPTDAAKRLDAISDEVPVARRRPSGAEPDPGDLVTSA</sequence>
<keyword evidence="10" id="KW-1185">Reference proteome</keyword>
<evidence type="ECO:0000313" key="9">
    <source>
        <dbReference type="EMBL" id="MBT1588899.1"/>
    </source>
</evidence>
<evidence type="ECO:0000256" key="3">
    <source>
        <dbReference type="ARBA" id="ARBA00022679"/>
    </source>
</evidence>
<keyword evidence="4 6" id="KW-0949">S-adenosyl-L-methionine</keyword>
<evidence type="ECO:0000256" key="8">
    <source>
        <dbReference type="SAM" id="MobiDB-lite"/>
    </source>
</evidence>
<evidence type="ECO:0000256" key="5">
    <source>
        <dbReference type="ARBA" id="ARBA00022747"/>
    </source>
</evidence>
<feature type="active site" evidence="6">
    <location>
        <position position="90"/>
    </location>
</feature>
<dbReference type="GO" id="GO:0032259">
    <property type="term" value="P:methylation"/>
    <property type="evidence" value="ECO:0007669"/>
    <property type="project" value="UniProtKB-KW"/>
</dbReference>
<feature type="region of interest" description="Disordered" evidence="8">
    <location>
        <begin position="412"/>
        <end position="436"/>
    </location>
</feature>
<dbReference type="GO" id="GO:0008168">
    <property type="term" value="F:methyltransferase activity"/>
    <property type="evidence" value="ECO:0007669"/>
    <property type="project" value="UniProtKB-KW"/>
</dbReference>
<dbReference type="EC" id="2.1.1.37" evidence="1"/>
<dbReference type="PANTHER" id="PTHR10629">
    <property type="entry name" value="CYTOSINE-SPECIFIC METHYLTRANSFERASE"/>
    <property type="match status" value="1"/>
</dbReference>
<protein>
    <recommendedName>
        <fullName evidence="1">DNA (cytosine-5-)-methyltransferase</fullName>
        <ecNumber evidence="1">2.1.1.37</ecNumber>
    </recommendedName>
</protein>
<dbReference type="InterPro" id="IPR050390">
    <property type="entry name" value="C5-Methyltransferase"/>
</dbReference>
<dbReference type="Pfam" id="PF00145">
    <property type="entry name" value="DNA_methylase"/>
    <property type="match status" value="1"/>
</dbReference>
<comment type="caution">
    <text evidence="9">The sequence shown here is derived from an EMBL/GenBank/DDBJ whole genome shotgun (WGS) entry which is preliminary data.</text>
</comment>
<dbReference type="InterPro" id="IPR001525">
    <property type="entry name" value="C5_MeTfrase"/>
</dbReference>
<dbReference type="EMBL" id="JAHEWS010000023">
    <property type="protein sequence ID" value="MBT1588899.1"/>
    <property type="molecule type" value="Genomic_DNA"/>
</dbReference>
<dbReference type="PROSITE" id="PS00095">
    <property type="entry name" value="C5_MTASE_2"/>
    <property type="match status" value="1"/>
</dbReference>
<evidence type="ECO:0000313" key="10">
    <source>
        <dbReference type="Proteomes" id="UP001519641"/>
    </source>
</evidence>
<keyword evidence="2 6" id="KW-0489">Methyltransferase</keyword>
<dbReference type="NCBIfam" id="TIGR00675">
    <property type="entry name" value="dcm"/>
    <property type="match status" value="1"/>
</dbReference>
<dbReference type="InterPro" id="IPR029063">
    <property type="entry name" value="SAM-dependent_MTases_sf"/>
</dbReference>
<organism evidence="9 10">
    <name type="scientific">Curtobacterium aurantiacum</name>
    <dbReference type="NCBI Taxonomy" id="3236919"/>
    <lineage>
        <taxon>Bacteria</taxon>
        <taxon>Bacillati</taxon>
        <taxon>Actinomycetota</taxon>
        <taxon>Actinomycetes</taxon>
        <taxon>Micrococcales</taxon>
        <taxon>Microbacteriaceae</taxon>
        <taxon>Curtobacterium</taxon>
    </lineage>
</organism>
<dbReference type="PRINTS" id="PR00105">
    <property type="entry name" value="C5METTRFRASE"/>
</dbReference>
<dbReference type="RefSeq" id="WP_214561689.1">
    <property type="nucleotide sequence ID" value="NZ_JAHEWT010000032.1"/>
</dbReference>
<proteinExistence type="inferred from homology"/>
<reference evidence="9 10" key="1">
    <citation type="submission" date="2021-05" db="EMBL/GenBank/DDBJ databases">
        <title>Whole genome sequence of Curtobacterium flaccumfaciens pv. flaccumfaciens strain CFBP 8819.</title>
        <authorList>
            <person name="Osdaghi E."/>
            <person name="Taghouti G."/>
            <person name="Portier P."/>
            <person name="Fazliarab A."/>
            <person name="Taghavi S.M."/>
            <person name="Briand M."/>
            <person name="Le-Saux M."/>
            <person name="Jacques M.-A."/>
        </authorList>
    </citation>
    <scope>NUCLEOTIDE SEQUENCE [LARGE SCALE GENOMIC DNA]</scope>
    <source>
        <strain evidence="9 10">CFBP 8819</strain>
    </source>
</reference>
<evidence type="ECO:0000256" key="4">
    <source>
        <dbReference type="ARBA" id="ARBA00022691"/>
    </source>
</evidence>